<comment type="subcellular location">
    <subcellularLocation>
        <location evidence="1">Cell membrane</location>
        <topology evidence="1">Multi-pass membrane protein</topology>
    </subcellularLocation>
</comment>
<dbReference type="Pfam" id="PF02653">
    <property type="entry name" value="BPD_transp_2"/>
    <property type="match status" value="1"/>
</dbReference>
<organism evidence="7 8">
    <name type="scientific">Roseateles agri</name>
    <dbReference type="NCBI Taxonomy" id="3098619"/>
    <lineage>
        <taxon>Bacteria</taxon>
        <taxon>Pseudomonadati</taxon>
        <taxon>Pseudomonadota</taxon>
        <taxon>Betaproteobacteria</taxon>
        <taxon>Burkholderiales</taxon>
        <taxon>Sphaerotilaceae</taxon>
        <taxon>Roseateles</taxon>
    </lineage>
</organism>
<evidence type="ECO:0000256" key="2">
    <source>
        <dbReference type="ARBA" id="ARBA00022475"/>
    </source>
</evidence>
<feature type="transmembrane region" description="Helical" evidence="6">
    <location>
        <begin position="235"/>
        <end position="260"/>
    </location>
</feature>
<dbReference type="InterPro" id="IPR001851">
    <property type="entry name" value="ABC_transp_permease"/>
</dbReference>
<evidence type="ECO:0000256" key="4">
    <source>
        <dbReference type="ARBA" id="ARBA00022989"/>
    </source>
</evidence>
<keyword evidence="4 6" id="KW-1133">Transmembrane helix</keyword>
<feature type="transmembrane region" description="Helical" evidence="6">
    <location>
        <begin position="64"/>
        <end position="82"/>
    </location>
</feature>
<accession>A0ABU5DJK2</accession>
<reference evidence="7 8" key="1">
    <citation type="submission" date="2023-11" db="EMBL/GenBank/DDBJ databases">
        <title>Paucibacter sp. nov., isolated from fresh soil in Korea.</title>
        <authorList>
            <person name="Le N.T.T."/>
        </authorList>
    </citation>
    <scope>NUCLEOTIDE SEQUENCE [LARGE SCALE GENOMIC DNA]</scope>
    <source>
        <strain evidence="7 8">R3-3</strain>
    </source>
</reference>
<dbReference type="InterPro" id="IPR043428">
    <property type="entry name" value="LivM-like"/>
</dbReference>
<dbReference type="PANTHER" id="PTHR30482:SF10">
    <property type="entry name" value="HIGH-AFFINITY BRANCHED-CHAIN AMINO ACID TRANSPORT PROTEIN BRAE"/>
    <property type="match status" value="1"/>
</dbReference>
<feature type="transmembrane region" description="Helical" evidence="6">
    <location>
        <begin position="88"/>
        <end position="107"/>
    </location>
</feature>
<dbReference type="EMBL" id="JAXCLA010000004">
    <property type="protein sequence ID" value="MDY0745424.1"/>
    <property type="molecule type" value="Genomic_DNA"/>
</dbReference>
<evidence type="ECO:0000313" key="7">
    <source>
        <dbReference type="EMBL" id="MDY0745424.1"/>
    </source>
</evidence>
<evidence type="ECO:0000313" key="8">
    <source>
        <dbReference type="Proteomes" id="UP001285263"/>
    </source>
</evidence>
<feature type="transmembrane region" description="Helical" evidence="6">
    <location>
        <begin position="272"/>
        <end position="291"/>
    </location>
</feature>
<protein>
    <submittedName>
        <fullName evidence="7">Branched-chain amino acid ABC transporter permease</fullName>
    </submittedName>
</protein>
<dbReference type="CDD" id="cd06581">
    <property type="entry name" value="TM_PBP1_LivM_like"/>
    <property type="match status" value="1"/>
</dbReference>
<dbReference type="Proteomes" id="UP001285263">
    <property type="component" value="Unassembled WGS sequence"/>
</dbReference>
<evidence type="ECO:0000256" key="5">
    <source>
        <dbReference type="ARBA" id="ARBA00023136"/>
    </source>
</evidence>
<sequence length="319" mass="33529">MTTATNKLAPIAVLVAAAALVALPFVGSDSLIQFGINTLLLASLAQAWNIIGGYAGYASFGNSVFYGLGSYGVGIAMVQWQLPFGVGMAMGAGLAVIFACSLGVAVLRLRGHYFAIATLAMSQVMTAIVSNIGIAGQNIGLVLPPLNNDRLFYGLALALLAAVTLTVFWLTRSRFGFGLIAIRENEEGAAVMGVNTTLYKVLAFTLAGIFSALAGGIHAYWITFIDPASAFDITLNVQMIIMAVFGGPGTVFGPIVGAFVLSGVSEFLSSEVTNIAGLFFGAVIVAAVVLMPRGLADIMRNVRRTGWRYFMQNIRAHKL</sequence>
<evidence type="ECO:0000256" key="6">
    <source>
        <dbReference type="SAM" id="Phobius"/>
    </source>
</evidence>
<feature type="transmembrane region" description="Helical" evidence="6">
    <location>
        <begin position="201"/>
        <end position="223"/>
    </location>
</feature>
<evidence type="ECO:0000256" key="1">
    <source>
        <dbReference type="ARBA" id="ARBA00004651"/>
    </source>
</evidence>
<dbReference type="PANTHER" id="PTHR30482">
    <property type="entry name" value="HIGH-AFFINITY BRANCHED-CHAIN AMINO ACID TRANSPORT SYSTEM PERMEASE"/>
    <property type="match status" value="1"/>
</dbReference>
<keyword evidence="2" id="KW-1003">Cell membrane</keyword>
<gene>
    <name evidence="7" type="ORF">SNE35_12955</name>
</gene>
<feature type="transmembrane region" description="Helical" evidence="6">
    <location>
        <begin position="38"/>
        <end position="57"/>
    </location>
</feature>
<dbReference type="RefSeq" id="WP_320423330.1">
    <property type="nucleotide sequence ID" value="NZ_JAXCLA010000004.1"/>
</dbReference>
<keyword evidence="3 6" id="KW-0812">Transmembrane</keyword>
<name>A0ABU5DJK2_9BURK</name>
<evidence type="ECO:0000256" key="3">
    <source>
        <dbReference type="ARBA" id="ARBA00022692"/>
    </source>
</evidence>
<keyword evidence="5 6" id="KW-0472">Membrane</keyword>
<feature type="transmembrane region" description="Helical" evidence="6">
    <location>
        <begin position="151"/>
        <end position="170"/>
    </location>
</feature>
<proteinExistence type="predicted"/>
<comment type="caution">
    <text evidence="7">The sequence shown here is derived from an EMBL/GenBank/DDBJ whole genome shotgun (WGS) entry which is preliminary data.</text>
</comment>
<keyword evidence="8" id="KW-1185">Reference proteome</keyword>
<feature type="transmembrane region" description="Helical" evidence="6">
    <location>
        <begin position="114"/>
        <end position="139"/>
    </location>
</feature>